<protein>
    <submittedName>
        <fullName evidence="2">Uncharacterized protein</fullName>
    </submittedName>
</protein>
<proteinExistence type="predicted"/>
<organism evidence="2 3">
    <name type="scientific">Maricaulis salignorans</name>
    <dbReference type="NCBI Taxonomy" id="144026"/>
    <lineage>
        <taxon>Bacteria</taxon>
        <taxon>Pseudomonadati</taxon>
        <taxon>Pseudomonadota</taxon>
        <taxon>Alphaproteobacteria</taxon>
        <taxon>Maricaulales</taxon>
        <taxon>Maricaulaceae</taxon>
        <taxon>Maricaulis</taxon>
    </lineage>
</organism>
<evidence type="ECO:0000313" key="3">
    <source>
        <dbReference type="Proteomes" id="UP000199759"/>
    </source>
</evidence>
<evidence type="ECO:0000256" key="1">
    <source>
        <dbReference type="SAM" id="SignalP"/>
    </source>
</evidence>
<accession>A0A1G9QIP1</accession>
<dbReference type="AlphaFoldDB" id="A0A1G9QIP1"/>
<dbReference type="Proteomes" id="UP000199759">
    <property type="component" value="Unassembled WGS sequence"/>
</dbReference>
<feature type="signal peptide" evidence="1">
    <location>
        <begin position="1"/>
        <end position="25"/>
    </location>
</feature>
<name>A0A1G9QIP1_9PROT</name>
<keyword evidence="3" id="KW-1185">Reference proteome</keyword>
<dbReference type="STRING" id="144026.SAMN04488568_10535"/>
<gene>
    <name evidence="2" type="ORF">SAMN04488568_10535</name>
</gene>
<keyword evidence="1" id="KW-0732">Signal</keyword>
<evidence type="ECO:0000313" key="2">
    <source>
        <dbReference type="EMBL" id="SDM10846.1"/>
    </source>
</evidence>
<feature type="chain" id="PRO_5011776063" evidence="1">
    <location>
        <begin position="26"/>
        <end position="255"/>
    </location>
</feature>
<sequence>MIMMRQTSPLLLALIAALGVGPMAAAESVPRAENGRVDLLTYPPQGLQEPRLVNRGEVAWVETVRPEYAVRLLDDAASRVRPRHGAIIPAGSLLFGMRVTRGYAYCPRIDFNAPVRRVQCLRDFNDDGVFDGGYLTRNSGVNTQFLANIVHALDRIVPVRYEAVEPSDALETSSRIVFERLRGGQAQFSRYVDNERIVTNQACEPLADSPELCSFLGVTLRVEPVGDAIRITLIDSPDIRQLNVVMTNTALPTRN</sequence>
<dbReference type="EMBL" id="FNHG01000005">
    <property type="protein sequence ID" value="SDM10846.1"/>
    <property type="molecule type" value="Genomic_DNA"/>
</dbReference>
<reference evidence="2 3" key="1">
    <citation type="submission" date="2016-10" db="EMBL/GenBank/DDBJ databases">
        <authorList>
            <person name="de Groot N.N."/>
        </authorList>
    </citation>
    <scope>NUCLEOTIDE SEQUENCE [LARGE SCALE GENOMIC DNA]</scope>
    <source>
        <strain evidence="2 3">DSM 16077</strain>
    </source>
</reference>